<organism evidence="3 4">
    <name type="scientific">Actinoplanes xinjiangensis</name>
    <dbReference type="NCBI Taxonomy" id="512350"/>
    <lineage>
        <taxon>Bacteria</taxon>
        <taxon>Bacillati</taxon>
        <taxon>Actinomycetota</taxon>
        <taxon>Actinomycetes</taxon>
        <taxon>Micromonosporales</taxon>
        <taxon>Micromonosporaceae</taxon>
        <taxon>Actinoplanes</taxon>
    </lineage>
</organism>
<accession>A0A316FJD6</accession>
<dbReference type="Gene3D" id="3.40.50.410">
    <property type="entry name" value="von Willebrand factor, type A domain"/>
    <property type="match status" value="1"/>
</dbReference>
<evidence type="ECO:0000313" key="4">
    <source>
        <dbReference type="Proteomes" id="UP000245697"/>
    </source>
</evidence>
<evidence type="ECO:0000259" key="2">
    <source>
        <dbReference type="PROSITE" id="PS50234"/>
    </source>
</evidence>
<feature type="region of interest" description="Disordered" evidence="1">
    <location>
        <begin position="600"/>
        <end position="623"/>
    </location>
</feature>
<name>A0A316FJD6_9ACTN</name>
<comment type="caution">
    <text evidence="3">The sequence shown here is derived from an EMBL/GenBank/DDBJ whole genome shotgun (WGS) entry which is preliminary data.</text>
</comment>
<dbReference type="SUPFAM" id="SSF52129">
    <property type="entry name" value="Caspase-like"/>
    <property type="match status" value="1"/>
</dbReference>
<gene>
    <name evidence="3" type="ORF">BC793_106285</name>
</gene>
<keyword evidence="4" id="KW-1185">Reference proteome</keyword>
<dbReference type="InterPro" id="IPR002035">
    <property type="entry name" value="VWF_A"/>
</dbReference>
<dbReference type="GO" id="GO:0006508">
    <property type="term" value="P:proteolysis"/>
    <property type="evidence" value="ECO:0007669"/>
    <property type="project" value="InterPro"/>
</dbReference>
<sequence length="836" mass="89505">MRLPDFAQSRAVLIGTARYRSSRLADLPSVANNVAALRARLTDPALSGFPADRCTGIVNPRRPDRVLRPVQRAAEEARDLLLVYYAGHGLLDRDGELHLGLRLSHEQQPWTSVRFAEFAGQILESGARTKIVILDCCYSGRAMQHLHMSDDGLVEKATAQLDIDGLYVLTSSAANKPSLAPEGDEFTAFTGRLLKYIDAGLPGPQELLTMQALYRAVHSDMHRHRLPRPQQYSGNLVGEAALVRNRARTGTEPVVPMIEDLPGEPAAVDGVRRPRRTGLLAAHPGWRRAVGGGLCIGVLTATASAGGSPAGAPCAAPAAIRMLVPLDTVAMFTDIADAYEYATRGAGNCQRVRVTVAGASRDDVARAFALSWRTAPHASATDRRLMGRVGLPPDVWIADLTADMATVQAALAATPGAEVRIPGDATGWPIAESPVVLAEPGEPGSTPVSRHVPSWSGLLAGREPRPRTTGVVRPDPDTTTVGRLVNVSLYPPGQSTTAARNEVQRPLDAAAADAGQGIGAPDIAGLLCAGRTGVIVAEWQLVRHNLHRCGAVTWNSWYPGDTRVLDYPTTQPEWAHPAGDRIRRTADAFTAWMRSPAGGRAFADRGLRPRNTGPDTGIISRNGASPNWYAKQGYATGVPDLERAGSAYQAAKRPATVVVAVDGSGSMTAADGGRTRFGAALDGITASIGMMGPRDDFRLFVFSTAVRGDLWEITGSAAKSMDRARGYRPAGETPLYLAVDHGVRRLREDRRAKPHDDRHRILVVLTDGRDTTGHRLPRLTDDAVRVVVVNVGMSGCPDPRLRALTQRHGDCVGVSSGAVEVEVAKQIERLWQKEAT</sequence>
<evidence type="ECO:0000256" key="1">
    <source>
        <dbReference type="SAM" id="MobiDB-lite"/>
    </source>
</evidence>
<dbReference type="SMART" id="SM00327">
    <property type="entry name" value="VWA"/>
    <property type="match status" value="1"/>
</dbReference>
<dbReference type="PROSITE" id="PS50234">
    <property type="entry name" value="VWFA"/>
    <property type="match status" value="1"/>
</dbReference>
<dbReference type="EMBL" id="QGGR01000006">
    <property type="protein sequence ID" value="PWK48255.1"/>
    <property type="molecule type" value="Genomic_DNA"/>
</dbReference>
<protein>
    <submittedName>
        <fullName evidence="3">von Willebrand factor type A domain-containing protein</fullName>
    </submittedName>
</protein>
<dbReference type="Gene3D" id="3.40.50.1460">
    <property type="match status" value="1"/>
</dbReference>
<dbReference type="InterPro" id="IPR036465">
    <property type="entry name" value="vWFA_dom_sf"/>
</dbReference>
<dbReference type="SUPFAM" id="SSF53300">
    <property type="entry name" value="vWA-like"/>
    <property type="match status" value="1"/>
</dbReference>
<feature type="region of interest" description="Disordered" evidence="1">
    <location>
        <begin position="439"/>
        <end position="478"/>
    </location>
</feature>
<dbReference type="RefSeq" id="WP_109593303.1">
    <property type="nucleotide sequence ID" value="NZ_BONA01000039.1"/>
</dbReference>
<dbReference type="NCBIfam" id="NF047832">
    <property type="entry name" value="caspase_w_EACC1"/>
    <property type="match status" value="1"/>
</dbReference>
<dbReference type="AlphaFoldDB" id="A0A316FJD6"/>
<dbReference type="CDD" id="cd00198">
    <property type="entry name" value="vWFA"/>
    <property type="match status" value="1"/>
</dbReference>
<dbReference type="InterPro" id="IPR029030">
    <property type="entry name" value="Caspase-like_dom_sf"/>
</dbReference>
<proteinExistence type="predicted"/>
<evidence type="ECO:0000313" key="3">
    <source>
        <dbReference type="EMBL" id="PWK48255.1"/>
    </source>
</evidence>
<dbReference type="GO" id="GO:0004197">
    <property type="term" value="F:cysteine-type endopeptidase activity"/>
    <property type="evidence" value="ECO:0007669"/>
    <property type="project" value="InterPro"/>
</dbReference>
<feature type="domain" description="VWFA" evidence="2">
    <location>
        <begin position="656"/>
        <end position="834"/>
    </location>
</feature>
<dbReference type="Pfam" id="PF13531">
    <property type="entry name" value="SBP_bac_11"/>
    <property type="match status" value="1"/>
</dbReference>
<dbReference type="Pfam" id="PF00656">
    <property type="entry name" value="Peptidase_C14"/>
    <property type="match status" value="1"/>
</dbReference>
<reference evidence="3 4" key="1">
    <citation type="submission" date="2018-05" db="EMBL/GenBank/DDBJ databases">
        <title>Genomic Encyclopedia of Archaeal and Bacterial Type Strains, Phase II (KMG-II): from individual species to whole genera.</title>
        <authorList>
            <person name="Goeker M."/>
        </authorList>
    </citation>
    <scope>NUCLEOTIDE SEQUENCE [LARGE SCALE GENOMIC DNA]</scope>
    <source>
        <strain evidence="3 4">DSM 45184</strain>
    </source>
</reference>
<dbReference type="OrthoDB" id="4464809at2"/>
<dbReference type="Pfam" id="PF13519">
    <property type="entry name" value="VWA_2"/>
    <property type="match status" value="1"/>
</dbReference>
<dbReference type="Proteomes" id="UP000245697">
    <property type="component" value="Unassembled WGS sequence"/>
</dbReference>
<dbReference type="InterPro" id="IPR011600">
    <property type="entry name" value="Pept_C14_caspase"/>
</dbReference>